<gene>
    <name evidence="1" type="ORF">LHGZ1_2103</name>
</gene>
<organism evidence="1 2">
    <name type="scientific">Laribacter hongkongensis</name>
    <dbReference type="NCBI Taxonomy" id="168471"/>
    <lineage>
        <taxon>Bacteria</taxon>
        <taxon>Pseudomonadati</taxon>
        <taxon>Pseudomonadota</taxon>
        <taxon>Betaproteobacteria</taxon>
        <taxon>Neisseriales</taxon>
        <taxon>Aquaspirillaceae</taxon>
        <taxon>Laribacter</taxon>
    </lineage>
</organism>
<protein>
    <submittedName>
        <fullName evidence="1">Uncharacterized protein</fullName>
    </submittedName>
</protein>
<name>A0A248LKF1_9NEIS</name>
<evidence type="ECO:0000313" key="2">
    <source>
        <dbReference type="Proteomes" id="UP000197424"/>
    </source>
</evidence>
<accession>A0A248LKF1</accession>
<dbReference type="AlphaFoldDB" id="A0A248LKF1"/>
<sequence>MKATLGVAFVLSDGTPATAMPSGMPCRIPGQLPARQKQTNPLIHMIFRLNHSGIDYHAV</sequence>
<proteinExistence type="predicted"/>
<dbReference type="Proteomes" id="UP000197424">
    <property type="component" value="Chromosome"/>
</dbReference>
<evidence type="ECO:0000313" key="1">
    <source>
        <dbReference type="EMBL" id="ASJ24934.1"/>
    </source>
</evidence>
<dbReference type="EMBL" id="CP022115">
    <property type="protein sequence ID" value="ASJ24934.1"/>
    <property type="molecule type" value="Genomic_DNA"/>
</dbReference>
<reference evidence="2" key="1">
    <citation type="submission" date="2017-06" db="EMBL/GenBank/DDBJ databases">
        <title>Whole genome sequence of Laribacter hongkongensis LHGZ1.</title>
        <authorList>
            <person name="Chen D."/>
            <person name="Wu H."/>
            <person name="Chen J."/>
        </authorList>
    </citation>
    <scope>NUCLEOTIDE SEQUENCE [LARGE SCALE GENOMIC DNA]</scope>
    <source>
        <strain evidence="2">LHGZ1</strain>
    </source>
</reference>